<feature type="chain" id="PRO_5012826408" description="SH3b domain-containing protein" evidence="2">
    <location>
        <begin position="25"/>
        <end position="137"/>
    </location>
</feature>
<accession>A0A202BRV1</accession>
<evidence type="ECO:0000313" key="4">
    <source>
        <dbReference type="Proteomes" id="UP000196355"/>
    </source>
</evidence>
<dbReference type="EMBL" id="MVAG01000164">
    <property type="protein sequence ID" value="OVE54213.1"/>
    <property type="molecule type" value="Genomic_DNA"/>
</dbReference>
<proteinExistence type="predicted"/>
<keyword evidence="2" id="KW-0732">Signal</keyword>
<dbReference type="Proteomes" id="UP000196355">
    <property type="component" value="Unassembled WGS sequence"/>
</dbReference>
<dbReference type="RefSeq" id="WP_087712163.1">
    <property type="nucleotide sequence ID" value="NZ_MVAG01000164.1"/>
</dbReference>
<feature type="signal peptide" evidence="2">
    <location>
        <begin position="1"/>
        <end position="24"/>
    </location>
</feature>
<dbReference type="PROSITE" id="PS51257">
    <property type="entry name" value="PROKAR_LIPOPROTEIN"/>
    <property type="match status" value="1"/>
</dbReference>
<comment type="caution">
    <text evidence="3">The sequence shown here is derived from an EMBL/GenBank/DDBJ whole genome shotgun (WGS) entry which is preliminary data.</text>
</comment>
<feature type="compositionally biased region" description="Low complexity" evidence="1">
    <location>
        <begin position="91"/>
        <end position="106"/>
    </location>
</feature>
<reference evidence="4" key="1">
    <citation type="submission" date="2017-02" db="EMBL/GenBank/DDBJ databases">
        <authorList>
            <person name="Tetz G."/>
            <person name="Tetz V."/>
        </authorList>
    </citation>
    <scope>NUCLEOTIDE SEQUENCE [LARGE SCALE GENOMIC DNA]</scope>
    <source>
        <strain evidence="4">VT16-26</strain>
    </source>
</reference>
<dbReference type="AlphaFoldDB" id="A0A202BRV1"/>
<evidence type="ECO:0000313" key="3">
    <source>
        <dbReference type="EMBL" id="OVE54213.1"/>
    </source>
</evidence>
<keyword evidence="4" id="KW-1185">Reference proteome</keyword>
<evidence type="ECO:0000256" key="2">
    <source>
        <dbReference type="SAM" id="SignalP"/>
    </source>
</evidence>
<gene>
    <name evidence="3" type="ORF">B0E34_19445</name>
</gene>
<sequence length="137" mass="15568">MKFFKNIIYFLTICLATLSCSTNYYTVLLTEDSKIYATADSSNVVTVIPKDTQVFVSSRANKKNYKKIKWGNYSGWVYNPIYTTYSNYTTSSNSYNSSSYKSSSTSFSGGTVHVKGYTRKDGTYVRPHARSSPSRRR</sequence>
<feature type="compositionally biased region" description="Basic residues" evidence="1">
    <location>
        <begin position="127"/>
        <end position="137"/>
    </location>
</feature>
<evidence type="ECO:0000256" key="1">
    <source>
        <dbReference type="SAM" id="MobiDB-lite"/>
    </source>
</evidence>
<feature type="region of interest" description="Disordered" evidence="1">
    <location>
        <begin position="91"/>
        <end position="137"/>
    </location>
</feature>
<organism evidence="3 4">
    <name type="scientific">Chryseobacterium mucoviscidosis</name>
    <dbReference type="NCBI Taxonomy" id="1945581"/>
    <lineage>
        <taxon>Bacteria</taxon>
        <taxon>Pseudomonadati</taxon>
        <taxon>Bacteroidota</taxon>
        <taxon>Flavobacteriia</taxon>
        <taxon>Flavobacteriales</taxon>
        <taxon>Weeksellaceae</taxon>
        <taxon>Chryseobacterium group</taxon>
        <taxon>Chryseobacterium</taxon>
    </lineage>
</organism>
<name>A0A202BRV1_9FLAO</name>
<evidence type="ECO:0008006" key="5">
    <source>
        <dbReference type="Google" id="ProtNLM"/>
    </source>
</evidence>
<protein>
    <recommendedName>
        <fullName evidence="5">SH3b domain-containing protein</fullName>
    </recommendedName>
</protein>